<evidence type="ECO:0000256" key="2">
    <source>
        <dbReference type="SAM" id="SignalP"/>
    </source>
</evidence>
<protein>
    <submittedName>
        <fullName evidence="4">Uncharacterized protein LOC115633406</fullName>
    </submittedName>
</protein>
<dbReference type="AlphaFoldDB" id="A0A6J2UEC4"/>
<feature type="chain" id="PRO_5026949540" evidence="2">
    <location>
        <begin position="29"/>
        <end position="360"/>
    </location>
</feature>
<evidence type="ECO:0000313" key="4">
    <source>
        <dbReference type="RefSeq" id="XP_030386709.1"/>
    </source>
</evidence>
<name>A0A6J2UEC4_DROLE</name>
<dbReference type="RefSeq" id="XP_030386709.1">
    <property type="nucleotide sequence ID" value="XM_030530849.1"/>
</dbReference>
<accession>A0A6J2UEC4</accession>
<reference evidence="4" key="1">
    <citation type="submission" date="2025-08" db="UniProtKB">
        <authorList>
            <consortium name="RefSeq"/>
        </authorList>
    </citation>
    <scope>IDENTIFICATION</scope>
    <source>
        <strain evidence="4">11010-0011.00</strain>
        <tissue evidence="4">Whole body</tissue>
    </source>
</reference>
<keyword evidence="2" id="KW-0732">Signal</keyword>
<keyword evidence="3" id="KW-1185">Reference proteome</keyword>
<sequence length="360" mass="40063">MLPGKLKLCSSASLLLLILAQWLSLTDATFGNEYVHIKVHVPKETVPVLIEPEPHKVIHHYHHHPRARGRGPPKPKSSPVLESVILSDLDNPLHMSEHAEYLNHAKELADHLSESYAAKKPLPLPPPPAPPKKKVNTYTVIEEKHRPVPSSSYEYDDLGEGSPHSVETYRVIDQRPQHHKHTDYKYSQMDSEEGYQYPAPVSRYHRGKPSSSSSSSYHGSYAEPAPVEEPQDLEQDYQPAPDYASYMQAARGLKAARFPAHTLEAPEESASSQYGYGGGGGSDFRPSPQLHPELDAYDDEPDSYVTPLTPRRRRPELDWSELNGYNRAAAESYSGIDSYSAGHVQGLGSSGYKYAGPYAH</sequence>
<dbReference type="Proteomes" id="UP000504634">
    <property type="component" value="Unplaced"/>
</dbReference>
<feature type="region of interest" description="Disordered" evidence="1">
    <location>
        <begin position="264"/>
        <end position="320"/>
    </location>
</feature>
<evidence type="ECO:0000256" key="1">
    <source>
        <dbReference type="SAM" id="MobiDB-lite"/>
    </source>
</evidence>
<dbReference type="OrthoDB" id="8024113at2759"/>
<organism evidence="3 4">
    <name type="scientific">Drosophila lebanonensis</name>
    <name type="common">Fruit fly</name>
    <name type="synonym">Scaptodrosophila lebanonensis</name>
    <dbReference type="NCBI Taxonomy" id="7225"/>
    <lineage>
        <taxon>Eukaryota</taxon>
        <taxon>Metazoa</taxon>
        <taxon>Ecdysozoa</taxon>
        <taxon>Arthropoda</taxon>
        <taxon>Hexapoda</taxon>
        <taxon>Insecta</taxon>
        <taxon>Pterygota</taxon>
        <taxon>Neoptera</taxon>
        <taxon>Endopterygota</taxon>
        <taxon>Diptera</taxon>
        <taxon>Brachycera</taxon>
        <taxon>Muscomorpha</taxon>
        <taxon>Ephydroidea</taxon>
        <taxon>Drosophilidae</taxon>
        <taxon>Scaptodrosophila</taxon>
    </lineage>
</organism>
<feature type="region of interest" description="Disordered" evidence="1">
    <location>
        <begin position="143"/>
        <end position="231"/>
    </location>
</feature>
<gene>
    <name evidence="4" type="primary">LOC115633406</name>
</gene>
<dbReference type="GeneID" id="115633406"/>
<feature type="signal peptide" evidence="2">
    <location>
        <begin position="1"/>
        <end position="28"/>
    </location>
</feature>
<proteinExistence type="predicted"/>
<evidence type="ECO:0000313" key="3">
    <source>
        <dbReference type="Proteomes" id="UP000504634"/>
    </source>
</evidence>